<organism evidence="1 2">
    <name type="scientific">Pyxicephalus adspersus</name>
    <name type="common">African bullfrog</name>
    <dbReference type="NCBI Taxonomy" id="30357"/>
    <lineage>
        <taxon>Eukaryota</taxon>
        <taxon>Metazoa</taxon>
        <taxon>Chordata</taxon>
        <taxon>Craniata</taxon>
        <taxon>Vertebrata</taxon>
        <taxon>Euteleostomi</taxon>
        <taxon>Amphibia</taxon>
        <taxon>Batrachia</taxon>
        <taxon>Anura</taxon>
        <taxon>Neobatrachia</taxon>
        <taxon>Ranoidea</taxon>
        <taxon>Pyxicephalidae</taxon>
        <taxon>Pyxicephalinae</taxon>
        <taxon>Pyxicephalus</taxon>
    </lineage>
</organism>
<dbReference type="EMBL" id="DYDO01000008">
    <property type="protein sequence ID" value="DBA18842.1"/>
    <property type="molecule type" value="Genomic_DNA"/>
</dbReference>
<proteinExistence type="predicted"/>
<name>A0AAV3A354_PYXAD</name>
<sequence>MAAVGRTSGARRLAERLRVESRAAGRSQPASPGPTLAQLRSWVIHREPDLVLINKPQGLPTHGEPYVY</sequence>
<evidence type="ECO:0000313" key="2">
    <source>
        <dbReference type="Proteomes" id="UP001181693"/>
    </source>
</evidence>
<reference evidence="1" key="1">
    <citation type="thesis" date="2020" institute="ProQuest LLC" country="789 East Eisenhower Parkway, Ann Arbor, MI, USA">
        <title>Comparative Genomics and Chromosome Evolution.</title>
        <authorList>
            <person name="Mudd A.B."/>
        </authorList>
    </citation>
    <scope>NUCLEOTIDE SEQUENCE</scope>
    <source>
        <strain evidence="1">1538</strain>
        <tissue evidence="1">Blood</tissue>
    </source>
</reference>
<gene>
    <name evidence="1" type="ORF">GDO54_014739</name>
</gene>
<dbReference type="Proteomes" id="UP001181693">
    <property type="component" value="Unassembled WGS sequence"/>
</dbReference>
<accession>A0AAV3A354</accession>
<protein>
    <submittedName>
        <fullName evidence="1">Uncharacterized protein</fullName>
    </submittedName>
</protein>
<evidence type="ECO:0000313" key="1">
    <source>
        <dbReference type="EMBL" id="DBA18842.1"/>
    </source>
</evidence>
<keyword evidence="2" id="KW-1185">Reference proteome</keyword>
<dbReference type="AlphaFoldDB" id="A0AAV3A354"/>
<comment type="caution">
    <text evidence="1">The sequence shown here is derived from an EMBL/GenBank/DDBJ whole genome shotgun (WGS) entry which is preliminary data.</text>
</comment>